<keyword evidence="1" id="KW-0732">Signal</keyword>
<name>A0ABM0GTZ0_SACKO</name>
<dbReference type="Pfam" id="PF07686">
    <property type="entry name" value="V-set"/>
    <property type="match status" value="1"/>
</dbReference>
<keyword evidence="3" id="KW-1185">Reference proteome</keyword>
<dbReference type="InterPro" id="IPR013783">
    <property type="entry name" value="Ig-like_fold"/>
</dbReference>
<dbReference type="Gene3D" id="2.60.40.10">
    <property type="entry name" value="Immunoglobulins"/>
    <property type="match status" value="1"/>
</dbReference>
<evidence type="ECO:0000256" key="1">
    <source>
        <dbReference type="SAM" id="SignalP"/>
    </source>
</evidence>
<dbReference type="InterPro" id="IPR036179">
    <property type="entry name" value="Ig-like_dom_sf"/>
</dbReference>
<reference evidence="4" key="1">
    <citation type="submission" date="2025-08" db="UniProtKB">
        <authorList>
            <consortium name="RefSeq"/>
        </authorList>
    </citation>
    <scope>IDENTIFICATION</scope>
    <source>
        <tissue evidence="4">Testes</tissue>
    </source>
</reference>
<evidence type="ECO:0000313" key="3">
    <source>
        <dbReference type="Proteomes" id="UP000694865"/>
    </source>
</evidence>
<dbReference type="InterPro" id="IPR007110">
    <property type="entry name" value="Ig-like_dom"/>
</dbReference>
<feature type="signal peptide" evidence="1">
    <location>
        <begin position="1"/>
        <end position="26"/>
    </location>
</feature>
<evidence type="ECO:0000313" key="4">
    <source>
        <dbReference type="RefSeq" id="XP_002737299.1"/>
    </source>
</evidence>
<dbReference type="PROSITE" id="PS50835">
    <property type="entry name" value="IG_LIKE"/>
    <property type="match status" value="1"/>
</dbReference>
<dbReference type="RefSeq" id="XP_002737299.1">
    <property type="nucleotide sequence ID" value="XM_002737253.2"/>
</dbReference>
<evidence type="ECO:0000259" key="2">
    <source>
        <dbReference type="PROSITE" id="PS50835"/>
    </source>
</evidence>
<dbReference type="InterPro" id="IPR003599">
    <property type="entry name" value="Ig_sub"/>
</dbReference>
<feature type="chain" id="PRO_5045278181" evidence="1">
    <location>
        <begin position="27"/>
        <end position="192"/>
    </location>
</feature>
<dbReference type="InterPro" id="IPR013106">
    <property type="entry name" value="Ig_V-set"/>
</dbReference>
<gene>
    <name evidence="4" type="primary">LOC100374179</name>
</gene>
<sequence length="192" mass="20599">MTLKCNIGRKLIVVLLMFLHASLSLSEVTVFTNSVLTTEDGNDEQLLFCGYEISPLIEGAVISVDWKNGVHLLARKTVGGPSAGHMTTNYRKYNIVNDATLQIINIRPTDTGTYTCLVVVSTPAGASFTDTATTQLTVVDDITDSGNANPNGENTNSTRSVADAGGTAAHVRVRTMSKIFILGCLLLRSIMF</sequence>
<dbReference type="GeneID" id="100374179"/>
<organism evidence="3 4">
    <name type="scientific">Saccoglossus kowalevskii</name>
    <name type="common">Acorn worm</name>
    <dbReference type="NCBI Taxonomy" id="10224"/>
    <lineage>
        <taxon>Eukaryota</taxon>
        <taxon>Metazoa</taxon>
        <taxon>Hemichordata</taxon>
        <taxon>Enteropneusta</taxon>
        <taxon>Harrimaniidae</taxon>
        <taxon>Saccoglossus</taxon>
    </lineage>
</organism>
<dbReference type="SMART" id="SM00409">
    <property type="entry name" value="IG"/>
    <property type="match status" value="1"/>
</dbReference>
<accession>A0ABM0GTZ0</accession>
<feature type="domain" description="Ig-like" evidence="2">
    <location>
        <begin position="26"/>
        <end position="133"/>
    </location>
</feature>
<dbReference type="Proteomes" id="UP000694865">
    <property type="component" value="Unplaced"/>
</dbReference>
<protein>
    <submittedName>
        <fullName evidence="4">Uncharacterized protein LOC100374179</fullName>
    </submittedName>
</protein>
<dbReference type="SUPFAM" id="SSF48726">
    <property type="entry name" value="Immunoglobulin"/>
    <property type="match status" value="1"/>
</dbReference>
<proteinExistence type="predicted"/>